<accession>A0A4T0VP97</accession>
<sequence length="328" mass="37214">MTTYNLKEDRPFRENDKYGLEVPEIVDFYCPDHPLMQQLCDACARGQLDEFKRLVEEWKAKGEAATPPPGPEHYPLCTLEPILFFAIRQHQHQIVAYLLDEGLKRSELVMVHVHEFRCRPPMLQVMLDRGWDINYTDSPADPPRLAFVLDDKELVEWYLAHGADPNAEAKYGWTPWLRAIVWAPLDIIKTMHAAGGRMDLAVPFVCFGRNYRSDKSPERLDVLRYLLDNGADINARLFAHNHYNRGAYFDPGPALNLALGGGQDEIAEELLDRGARTDILAGEMMGHVTALERARGKDVSPHLLAKVEECRRREVAEAAKGTPAEDAD</sequence>
<comment type="caution">
    <text evidence="3">The sequence shown here is derived from an EMBL/GenBank/DDBJ whole genome shotgun (WGS) entry which is preliminary data.</text>
</comment>
<dbReference type="Proteomes" id="UP000305883">
    <property type="component" value="Unassembled WGS sequence"/>
</dbReference>
<dbReference type="InterPro" id="IPR036770">
    <property type="entry name" value="Ankyrin_rpt-contain_sf"/>
</dbReference>
<evidence type="ECO:0000313" key="4">
    <source>
        <dbReference type="Proteomes" id="UP000305883"/>
    </source>
</evidence>
<dbReference type="EMBL" id="MWPZ01000007">
    <property type="protein sequence ID" value="TIC94021.1"/>
    <property type="molecule type" value="Genomic_DNA"/>
</dbReference>
<gene>
    <name evidence="3" type="ORF">CH35J_009219</name>
</gene>
<dbReference type="AlphaFoldDB" id="A0A4T0VP97"/>
<protein>
    <submittedName>
        <fullName evidence="3">Uncharacterized protein</fullName>
    </submittedName>
</protein>
<dbReference type="OrthoDB" id="194358at2759"/>
<reference evidence="3 4" key="1">
    <citation type="journal article" date="2019" name="Genome Biol. Evol.">
        <title>Genomic Plasticity Mediated by Transposable Elements in the Plant Pathogenic Fungus Colletotrichum higginsianum.</title>
        <authorList>
            <person name="Tsushima A."/>
            <person name="Gan P."/>
            <person name="Kumakura N."/>
            <person name="Narusaka M."/>
            <person name="Takano Y."/>
            <person name="Narusaka Y."/>
            <person name="Shirasu K."/>
        </authorList>
    </citation>
    <scope>NUCLEOTIDE SEQUENCE [LARGE SCALE GENOMIC DNA]</scope>
    <source>
        <strain evidence="3 4">MAFF305635-RFP</strain>
    </source>
</reference>
<organism evidence="3 4">
    <name type="scientific">Colletotrichum higginsianum</name>
    <dbReference type="NCBI Taxonomy" id="80884"/>
    <lineage>
        <taxon>Eukaryota</taxon>
        <taxon>Fungi</taxon>
        <taxon>Dikarya</taxon>
        <taxon>Ascomycota</taxon>
        <taxon>Pezizomycotina</taxon>
        <taxon>Sordariomycetes</taxon>
        <taxon>Hypocreomycetidae</taxon>
        <taxon>Glomerellales</taxon>
        <taxon>Glomerellaceae</taxon>
        <taxon>Colletotrichum</taxon>
        <taxon>Colletotrichum destructivum species complex</taxon>
    </lineage>
</organism>
<evidence type="ECO:0000256" key="2">
    <source>
        <dbReference type="ARBA" id="ARBA00023043"/>
    </source>
</evidence>
<proteinExistence type="predicted"/>
<dbReference type="Gene3D" id="1.25.40.20">
    <property type="entry name" value="Ankyrin repeat-containing domain"/>
    <property type="match status" value="2"/>
</dbReference>
<keyword evidence="1" id="KW-0677">Repeat</keyword>
<dbReference type="InterPro" id="IPR050745">
    <property type="entry name" value="Multifunctional_regulatory"/>
</dbReference>
<dbReference type="PANTHER" id="PTHR24189">
    <property type="entry name" value="MYOTROPHIN"/>
    <property type="match status" value="1"/>
</dbReference>
<evidence type="ECO:0000256" key="1">
    <source>
        <dbReference type="ARBA" id="ARBA00022737"/>
    </source>
</evidence>
<dbReference type="SUPFAM" id="SSF48403">
    <property type="entry name" value="Ankyrin repeat"/>
    <property type="match status" value="1"/>
</dbReference>
<evidence type="ECO:0000313" key="3">
    <source>
        <dbReference type="EMBL" id="TIC94021.1"/>
    </source>
</evidence>
<keyword evidence="2" id="KW-0040">ANK repeat</keyword>
<dbReference type="PANTHER" id="PTHR24189:SF50">
    <property type="entry name" value="ANKYRIN REPEAT AND SOCS BOX PROTEIN 2"/>
    <property type="match status" value="1"/>
</dbReference>
<name>A0A4T0VP97_9PEZI</name>